<sequence>MGSSGTTPTAAAVTCGGGEVAAVRRQKPCGGAAGRFPQLPPRSRLKTLWRHTPAAMATTYTGKELAAKGVFLWRVGKRRPCGEEEGVRRR</sequence>
<reference evidence="2" key="3">
    <citation type="submission" date="2018-08" db="UniProtKB">
        <authorList>
            <consortium name="EnsemblPlants"/>
        </authorList>
    </citation>
    <scope>IDENTIFICATION</scope>
    <source>
        <strain evidence="2">cv. Bd21</strain>
    </source>
</reference>
<proteinExistence type="predicted"/>
<evidence type="ECO:0000313" key="1">
    <source>
        <dbReference type="EMBL" id="PNT75495.1"/>
    </source>
</evidence>
<evidence type="ECO:0000313" key="3">
    <source>
        <dbReference type="Proteomes" id="UP000008810"/>
    </source>
</evidence>
<accession>A0A2K2DMI4</accession>
<protein>
    <submittedName>
        <fullName evidence="1 2">Uncharacterized protein</fullName>
    </submittedName>
</protein>
<dbReference type="EMBL" id="CM000880">
    <property type="protein sequence ID" value="PNT75495.1"/>
    <property type="molecule type" value="Genomic_DNA"/>
</dbReference>
<evidence type="ECO:0000313" key="2">
    <source>
        <dbReference type="EnsemblPlants" id="PNT75495"/>
    </source>
</evidence>
<keyword evidence="3" id="KW-1185">Reference proteome</keyword>
<dbReference type="AlphaFoldDB" id="A0A2K2DMI4"/>
<dbReference type="InParanoid" id="A0A2K2DMI4"/>
<gene>
    <name evidence="1" type="ORF">BRADI_1g33507v3</name>
</gene>
<name>A0A2K2DMI4_BRADI</name>
<organism evidence="1">
    <name type="scientific">Brachypodium distachyon</name>
    <name type="common">Purple false brome</name>
    <name type="synonym">Trachynia distachya</name>
    <dbReference type="NCBI Taxonomy" id="15368"/>
    <lineage>
        <taxon>Eukaryota</taxon>
        <taxon>Viridiplantae</taxon>
        <taxon>Streptophyta</taxon>
        <taxon>Embryophyta</taxon>
        <taxon>Tracheophyta</taxon>
        <taxon>Spermatophyta</taxon>
        <taxon>Magnoliopsida</taxon>
        <taxon>Liliopsida</taxon>
        <taxon>Poales</taxon>
        <taxon>Poaceae</taxon>
        <taxon>BOP clade</taxon>
        <taxon>Pooideae</taxon>
        <taxon>Stipodae</taxon>
        <taxon>Brachypodieae</taxon>
        <taxon>Brachypodium</taxon>
    </lineage>
</organism>
<dbReference type="EnsemblPlants" id="PNT75495">
    <property type="protein sequence ID" value="PNT75495"/>
    <property type="gene ID" value="BRADI_1g33507v3"/>
</dbReference>
<dbReference type="Proteomes" id="UP000008810">
    <property type="component" value="Chromosome 1"/>
</dbReference>
<reference evidence="1" key="2">
    <citation type="submission" date="2017-06" db="EMBL/GenBank/DDBJ databases">
        <title>WGS assembly of Brachypodium distachyon.</title>
        <authorList>
            <consortium name="The International Brachypodium Initiative"/>
            <person name="Lucas S."/>
            <person name="Harmon-Smith M."/>
            <person name="Lail K."/>
            <person name="Tice H."/>
            <person name="Grimwood J."/>
            <person name="Bruce D."/>
            <person name="Barry K."/>
            <person name="Shu S."/>
            <person name="Lindquist E."/>
            <person name="Wang M."/>
            <person name="Pitluck S."/>
            <person name="Vogel J.P."/>
            <person name="Garvin D.F."/>
            <person name="Mockler T.C."/>
            <person name="Schmutz J."/>
            <person name="Rokhsar D."/>
            <person name="Bevan M.W."/>
        </authorList>
    </citation>
    <scope>NUCLEOTIDE SEQUENCE</scope>
    <source>
        <strain evidence="1">Bd21</strain>
    </source>
</reference>
<dbReference type="Gramene" id="PNT75495">
    <property type="protein sequence ID" value="PNT75495"/>
    <property type="gene ID" value="BRADI_1g33507v3"/>
</dbReference>
<reference evidence="1 2" key="1">
    <citation type="journal article" date="2010" name="Nature">
        <title>Genome sequencing and analysis of the model grass Brachypodium distachyon.</title>
        <authorList>
            <consortium name="International Brachypodium Initiative"/>
        </authorList>
    </citation>
    <scope>NUCLEOTIDE SEQUENCE [LARGE SCALE GENOMIC DNA]</scope>
    <source>
        <strain evidence="1 2">Bd21</strain>
    </source>
</reference>